<proteinExistence type="predicted"/>
<evidence type="ECO:0000256" key="2">
    <source>
        <dbReference type="ARBA" id="ARBA00024867"/>
    </source>
</evidence>
<feature type="domain" description="Response regulatory" evidence="4">
    <location>
        <begin position="2"/>
        <end position="117"/>
    </location>
</feature>
<dbReference type="Pfam" id="PF04397">
    <property type="entry name" value="LytTR"/>
    <property type="match status" value="1"/>
</dbReference>
<dbReference type="PROSITE" id="PS50930">
    <property type="entry name" value="HTH_LYTTR"/>
    <property type="match status" value="1"/>
</dbReference>
<dbReference type="SMART" id="SM00448">
    <property type="entry name" value="REC"/>
    <property type="match status" value="1"/>
</dbReference>
<feature type="domain" description="HTH LytTR-type" evidence="5">
    <location>
        <begin position="127"/>
        <end position="225"/>
    </location>
</feature>
<evidence type="ECO:0000259" key="5">
    <source>
        <dbReference type="PROSITE" id="PS50930"/>
    </source>
</evidence>
<evidence type="ECO:0000313" key="8">
    <source>
        <dbReference type="EMBL" id="PKD27898.1"/>
    </source>
</evidence>
<dbReference type="SUPFAM" id="SSF52172">
    <property type="entry name" value="CheY-like"/>
    <property type="match status" value="1"/>
</dbReference>
<dbReference type="Proteomes" id="UP000233425">
    <property type="component" value="Unassembled WGS sequence"/>
</dbReference>
<dbReference type="InterPro" id="IPR046947">
    <property type="entry name" value="LytR-like"/>
</dbReference>
<evidence type="ECO:0000313" key="7">
    <source>
        <dbReference type="EMBL" id="PKD27871.1"/>
    </source>
</evidence>
<evidence type="ECO:0000256" key="1">
    <source>
        <dbReference type="ARBA" id="ARBA00018672"/>
    </source>
</evidence>
<comment type="function">
    <text evidence="2">May play the central regulatory role in sporulation. It may be an element of the effector pathway responsible for the activation of sporulation genes in response to nutritional stress. Spo0A may act in concert with spo0H (a sigma factor) to control the expression of some genes that are critical to the sporulation process.</text>
</comment>
<dbReference type="InterPro" id="IPR001789">
    <property type="entry name" value="Sig_transdc_resp-reg_receiver"/>
</dbReference>
<dbReference type="EMBL" id="NNSR01000069">
    <property type="protein sequence ID" value="PKD27637.1"/>
    <property type="molecule type" value="Genomic_DNA"/>
</dbReference>
<protein>
    <recommendedName>
        <fullName evidence="1">Stage 0 sporulation protein A homolog</fullName>
    </recommendedName>
</protein>
<evidence type="ECO:0000313" key="9">
    <source>
        <dbReference type="Proteomes" id="UP000233425"/>
    </source>
</evidence>
<organism evidence="7 9">
    <name type="scientific">Ruminococcus bromii</name>
    <dbReference type="NCBI Taxonomy" id="40518"/>
    <lineage>
        <taxon>Bacteria</taxon>
        <taxon>Bacillati</taxon>
        <taxon>Bacillota</taxon>
        <taxon>Clostridia</taxon>
        <taxon>Eubacteriales</taxon>
        <taxon>Oscillospiraceae</taxon>
        <taxon>Ruminococcus</taxon>
    </lineage>
</organism>
<dbReference type="EMBL" id="NNSR01000067">
    <property type="protein sequence ID" value="PKD27898.1"/>
    <property type="molecule type" value="Genomic_DNA"/>
</dbReference>
<dbReference type="Gene3D" id="3.40.50.2300">
    <property type="match status" value="1"/>
</dbReference>
<keyword evidence="3" id="KW-0597">Phosphoprotein</keyword>
<comment type="caution">
    <text evidence="7">The sequence shown here is derived from an EMBL/GenBank/DDBJ whole genome shotgun (WGS) entry which is preliminary data.</text>
</comment>
<dbReference type="SMART" id="SM00850">
    <property type="entry name" value="LytTR"/>
    <property type="match status" value="1"/>
</dbReference>
<dbReference type="PANTHER" id="PTHR37299">
    <property type="entry name" value="TRANSCRIPTIONAL REGULATOR-RELATED"/>
    <property type="match status" value="1"/>
</dbReference>
<sequence>MNILVCDDDFSIANSIAEYIKNKFKHEVFVSINREEALNVIHSENIDLLIIDIVLKDDNGIFLAEDIQKDQSNIKIIFITGYGNVYYENIYEHITPQGFLEKPIQYNILNFFIKQAENEYKKKTAKLKISYDFKEHLIPIDSILYIQSSKRVCEIITDDKIYRCYKKLSDFPKELPEYFARCHQSYIVNANYIASYQSGQFTLTNGAIIPISDSYAKNAKNLYLMNFGG</sequence>
<name>A0A2N0ULL7_9FIRM</name>
<gene>
    <name evidence="7" type="primary">lytR_7</name>
    <name evidence="8" type="synonym">lytR_6</name>
    <name evidence="6" type="synonym">lytR_8</name>
    <name evidence="8" type="ORF">RBATCC27255_01385</name>
    <name evidence="7" type="ORF">RBATCC27255_01393</name>
    <name evidence="6" type="ORF">RBATCC27255_01398</name>
</gene>
<keyword evidence="9" id="KW-1185">Reference proteome</keyword>
<dbReference type="AlphaFoldDB" id="A0A2N0ULL7"/>
<dbReference type="EMBL" id="NNSR01000068">
    <property type="protein sequence ID" value="PKD27871.1"/>
    <property type="molecule type" value="Genomic_DNA"/>
</dbReference>
<dbReference type="RefSeq" id="WP_101029356.1">
    <property type="nucleotide sequence ID" value="NZ_CABMMZ010000067.1"/>
</dbReference>
<evidence type="ECO:0000259" key="4">
    <source>
        <dbReference type="PROSITE" id="PS50110"/>
    </source>
</evidence>
<dbReference type="GO" id="GO:0000156">
    <property type="term" value="F:phosphorelay response regulator activity"/>
    <property type="evidence" value="ECO:0007669"/>
    <property type="project" value="InterPro"/>
</dbReference>
<accession>A0A2N0ULL7</accession>
<dbReference type="Pfam" id="PF00072">
    <property type="entry name" value="Response_reg"/>
    <property type="match status" value="1"/>
</dbReference>
<dbReference type="PANTHER" id="PTHR37299:SF1">
    <property type="entry name" value="STAGE 0 SPORULATION PROTEIN A HOMOLOG"/>
    <property type="match status" value="1"/>
</dbReference>
<feature type="modified residue" description="4-aspartylphosphate" evidence="3">
    <location>
        <position position="52"/>
    </location>
</feature>
<dbReference type="PROSITE" id="PS50110">
    <property type="entry name" value="RESPONSE_REGULATORY"/>
    <property type="match status" value="1"/>
</dbReference>
<evidence type="ECO:0000256" key="3">
    <source>
        <dbReference type="PROSITE-ProRule" id="PRU00169"/>
    </source>
</evidence>
<dbReference type="CDD" id="cd00156">
    <property type="entry name" value="REC"/>
    <property type="match status" value="1"/>
</dbReference>
<dbReference type="GO" id="GO:0003677">
    <property type="term" value="F:DNA binding"/>
    <property type="evidence" value="ECO:0007669"/>
    <property type="project" value="InterPro"/>
</dbReference>
<reference evidence="7" key="1">
    <citation type="journal article" date="2018" name="Environ. Microbiol.">
        <title>Sporulation capability and amylosome conservation among diverse human colonic and rumen isolates of the keystone starch-degrader Ruminococcus bromii.</title>
        <authorList>
            <person name="Mukhopadhya I."/>
            <person name="Morais S."/>
            <person name="Laverde-Gomez J."/>
            <person name="Sheridan P.O."/>
            <person name="Walker A.W."/>
            <person name="Kelly W."/>
            <person name="Klieve A.V."/>
            <person name="Ouwerkerk D."/>
            <person name="Duncan S.H."/>
            <person name="Louis P."/>
            <person name="Koropatkin N."/>
            <person name="Cockburn D."/>
            <person name="Kibler R."/>
            <person name="Cooper P.J."/>
            <person name="Sandoval C."/>
            <person name="Crost E."/>
            <person name="Juge N."/>
            <person name="Bayer E.A."/>
            <person name="Flint H.J."/>
        </authorList>
    </citation>
    <scope>NUCLEOTIDE SEQUENCE [LARGE SCALE GENOMIC DNA]</scope>
    <source>
        <strain evidence="7">ATCC 27255</strain>
    </source>
</reference>
<dbReference type="Gene3D" id="2.40.50.1020">
    <property type="entry name" value="LytTr DNA-binding domain"/>
    <property type="match status" value="1"/>
</dbReference>
<dbReference type="InterPro" id="IPR011006">
    <property type="entry name" value="CheY-like_superfamily"/>
</dbReference>
<dbReference type="InterPro" id="IPR007492">
    <property type="entry name" value="LytTR_DNA-bd_dom"/>
</dbReference>
<evidence type="ECO:0000313" key="6">
    <source>
        <dbReference type="EMBL" id="PKD27637.1"/>
    </source>
</evidence>